<dbReference type="AlphaFoldDB" id="A0A5B7DVM3"/>
<name>A0A5B7DVM3_PORTR</name>
<organism evidence="1 2">
    <name type="scientific">Portunus trituberculatus</name>
    <name type="common">Swimming crab</name>
    <name type="synonym">Neptunus trituberculatus</name>
    <dbReference type="NCBI Taxonomy" id="210409"/>
    <lineage>
        <taxon>Eukaryota</taxon>
        <taxon>Metazoa</taxon>
        <taxon>Ecdysozoa</taxon>
        <taxon>Arthropoda</taxon>
        <taxon>Crustacea</taxon>
        <taxon>Multicrustacea</taxon>
        <taxon>Malacostraca</taxon>
        <taxon>Eumalacostraca</taxon>
        <taxon>Eucarida</taxon>
        <taxon>Decapoda</taxon>
        <taxon>Pleocyemata</taxon>
        <taxon>Brachyura</taxon>
        <taxon>Eubrachyura</taxon>
        <taxon>Portunoidea</taxon>
        <taxon>Portunidae</taxon>
        <taxon>Portuninae</taxon>
        <taxon>Portunus</taxon>
    </lineage>
</organism>
<proteinExistence type="predicted"/>
<sequence length="149" mass="16780">MAPGPLVILATSQRTLSRTSRSSSKPVTVLPTCNNMTSIKITLTFTIISTLCKLSKYSYHHYPGDQSPVSHEVVVVVVEWTYTRGLWRPLHTPPELHICLQGQQGIWPQATRVPPFGISCLQQQEKREAQVKILHHIYRTPQLSAALQQ</sequence>
<evidence type="ECO:0000313" key="2">
    <source>
        <dbReference type="Proteomes" id="UP000324222"/>
    </source>
</evidence>
<gene>
    <name evidence="1" type="ORF">E2C01_018151</name>
</gene>
<reference evidence="1 2" key="1">
    <citation type="submission" date="2019-05" db="EMBL/GenBank/DDBJ databases">
        <title>Another draft genome of Portunus trituberculatus and its Hox gene families provides insights of decapod evolution.</title>
        <authorList>
            <person name="Jeong J.-H."/>
            <person name="Song I."/>
            <person name="Kim S."/>
            <person name="Choi T."/>
            <person name="Kim D."/>
            <person name="Ryu S."/>
            <person name="Kim W."/>
        </authorList>
    </citation>
    <scope>NUCLEOTIDE SEQUENCE [LARGE SCALE GENOMIC DNA]</scope>
    <source>
        <tissue evidence="1">Muscle</tissue>
    </source>
</reference>
<evidence type="ECO:0000313" key="1">
    <source>
        <dbReference type="EMBL" id="MPC25053.1"/>
    </source>
</evidence>
<dbReference type="Proteomes" id="UP000324222">
    <property type="component" value="Unassembled WGS sequence"/>
</dbReference>
<comment type="caution">
    <text evidence="1">The sequence shown here is derived from an EMBL/GenBank/DDBJ whole genome shotgun (WGS) entry which is preliminary data.</text>
</comment>
<dbReference type="EMBL" id="VSRR010001410">
    <property type="protein sequence ID" value="MPC25053.1"/>
    <property type="molecule type" value="Genomic_DNA"/>
</dbReference>
<protein>
    <submittedName>
        <fullName evidence="1">Uncharacterized protein</fullName>
    </submittedName>
</protein>
<accession>A0A5B7DVM3</accession>
<keyword evidence="2" id="KW-1185">Reference proteome</keyword>